<dbReference type="InterPro" id="IPR017441">
    <property type="entry name" value="Protein_kinase_ATP_BS"/>
</dbReference>
<dbReference type="RefSeq" id="WP_163702801.1">
    <property type="nucleotide sequence ID" value="NZ_QXHD01000004.1"/>
</dbReference>
<dbReference type="GO" id="GO:0004674">
    <property type="term" value="F:protein serine/threonine kinase activity"/>
    <property type="evidence" value="ECO:0007669"/>
    <property type="project" value="UniProtKB-KW"/>
</dbReference>
<dbReference type="SMART" id="SM00220">
    <property type="entry name" value="S_TKc"/>
    <property type="match status" value="1"/>
</dbReference>
<proteinExistence type="predicted"/>
<evidence type="ECO:0000256" key="6">
    <source>
        <dbReference type="ARBA" id="ARBA00022840"/>
    </source>
</evidence>
<keyword evidence="3" id="KW-0808">Transferase</keyword>
<name>A0A6M0RV54_9CYAN</name>
<dbReference type="EMBL" id="QXHD01000004">
    <property type="protein sequence ID" value="NEZ60127.1"/>
    <property type="molecule type" value="Genomic_DNA"/>
</dbReference>
<dbReference type="AlphaFoldDB" id="A0A6M0RV54"/>
<dbReference type="GO" id="GO:0005524">
    <property type="term" value="F:ATP binding"/>
    <property type="evidence" value="ECO:0007669"/>
    <property type="project" value="UniProtKB-UniRule"/>
</dbReference>
<feature type="compositionally biased region" description="Low complexity" evidence="10">
    <location>
        <begin position="391"/>
        <end position="413"/>
    </location>
</feature>
<protein>
    <recommendedName>
        <fullName evidence="1">non-specific serine/threonine protein kinase</fullName>
        <ecNumber evidence="1">2.7.11.1</ecNumber>
    </recommendedName>
</protein>
<dbReference type="Proteomes" id="UP000481033">
    <property type="component" value="Unassembled WGS sequence"/>
</dbReference>
<keyword evidence="6 9" id="KW-0067">ATP-binding</keyword>
<sequence length="575" mass="62460">MDLNFLRSRQSGSDQPLGSRYKIVEQLGSGGFGQTFRAQDLHLPGHPLCVVKQLKPQVEDAKGLQVARRLFDTEAKVLYQLGSYPQIPHLLAHFEENREFYLAQELIEGHSLEGEFKTAPWDIPKVIDFLADVLETLAFVHDNRVIHRDLKPSNLIRRQSDHRIVVIDFGAVKQAGTQPAGSGVSHTISIGTQGYMPNEQLIGQPQFSSDVYAVGIMGIQALTGQPPRQLMPNAQTGELEWHRYVPHSPLELITILDTMVRYDFRTRYPSAKEALRALQSLPQGLGQYVTGTGASATSSARRPAPPAQPTALTVPAMAPQPQPPNRAKTSMATEVVPPPSTTNTTNTTNTIKKIPAIIIGVAILGIGLLMGRACTSATSNTAEVPVASQSPTAPTEPAPVEAPVVEPPVTEAAPLEDLETPALDTSESPPMEEPVAIEASEPPGELDAEIVPDEAPTTESPEQPAAALTPATAQTVVTTFYAYLSSQAWDQAKAQTSGSVAQNFNPEFFQQFQQVSVENLRIKNQTSEGIEFEGQNTYVYSDGAIQREARTFTVQLIDGQPRIVDSSFVRVIQAR</sequence>
<dbReference type="InterPro" id="IPR000719">
    <property type="entry name" value="Prot_kinase_dom"/>
</dbReference>
<feature type="region of interest" description="Disordered" evidence="10">
    <location>
        <begin position="383"/>
        <end position="435"/>
    </location>
</feature>
<feature type="binding site" evidence="9">
    <location>
        <position position="52"/>
    </location>
    <ligand>
        <name>ATP</name>
        <dbReference type="ChEBI" id="CHEBI:30616"/>
    </ligand>
</feature>
<evidence type="ECO:0000256" key="4">
    <source>
        <dbReference type="ARBA" id="ARBA00022741"/>
    </source>
</evidence>
<accession>A0A6M0RV54</accession>
<evidence type="ECO:0000256" key="5">
    <source>
        <dbReference type="ARBA" id="ARBA00022777"/>
    </source>
</evidence>
<dbReference type="PANTHER" id="PTHR24363:SF0">
    <property type="entry name" value="SERINE_THREONINE KINASE LIKE DOMAIN CONTAINING 1"/>
    <property type="match status" value="1"/>
</dbReference>
<dbReference type="SUPFAM" id="SSF56112">
    <property type="entry name" value="Protein kinase-like (PK-like)"/>
    <property type="match status" value="1"/>
</dbReference>
<evidence type="ECO:0000256" key="3">
    <source>
        <dbReference type="ARBA" id="ARBA00022679"/>
    </source>
</evidence>
<evidence type="ECO:0000313" key="13">
    <source>
        <dbReference type="Proteomes" id="UP000481033"/>
    </source>
</evidence>
<comment type="catalytic activity">
    <reaction evidence="7">
        <text>L-threonyl-[protein] + ATP = O-phospho-L-threonyl-[protein] + ADP + H(+)</text>
        <dbReference type="Rhea" id="RHEA:46608"/>
        <dbReference type="Rhea" id="RHEA-COMP:11060"/>
        <dbReference type="Rhea" id="RHEA-COMP:11605"/>
        <dbReference type="ChEBI" id="CHEBI:15378"/>
        <dbReference type="ChEBI" id="CHEBI:30013"/>
        <dbReference type="ChEBI" id="CHEBI:30616"/>
        <dbReference type="ChEBI" id="CHEBI:61977"/>
        <dbReference type="ChEBI" id="CHEBI:456216"/>
        <dbReference type="EC" id="2.7.11.1"/>
    </reaction>
</comment>
<comment type="catalytic activity">
    <reaction evidence="8">
        <text>L-seryl-[protein] + ATP = O-phospho-L-seryl-[protein] + ADP + H(+)</text>
        <dbReference type="Rhea" id="RHEA:17989"/>
        <dbReference type="Rhea" id="RHEA-COMP:9863"/>
        <dbReference type="Rhea" id="RHEA-COMP:11604"/>
        <dbReference type="ChEBI" id="CHEBI:15378"/>
        <dbReference type="ChEBI" id="CHEBI:29999"/>
        <dbReference type="ChEBI" id="CHEBI:30616"/>
        <dbReference type="ChEBI" id="CHEBI:83421"/>
        <dbReference type="ChEBI" id="CHEBI:456216"/>
        <dbReference type="EC" id="2.7.11.1"/>
    </reaction>
</comment>
<evidence type="ECO:0000256" key="9">
    <source>
        <dbReference type="PROSITE-ProRule" id="PRU10141"/>
    </source>
</evidence>
<comment type="caution">
    <text evidence="12">The sequence shown here is derived from an EMBL/GenBank/DDBJ whole genome shotgun (WGS) entry which is preliminary data.</text>
</comment>
<feature type="region of interest" description="Disordered" evidence="10">
    <location>
        <begin position="292"/>
        <end position="347"/>
    </location>
</feature>
<evidence type="ECO:0000256" key="10">
    <source>
        <dbReference type="SAM" id="MobiDB-lite"/>
    </source>
</evidence>
<evidence type="ECO:0000259" key="11">
    <source>
        <dbReference type="PROSITE" id="PS50011"/>
    </source>
</evidence>
<dbReference type="Gene3D" id="1.10.510.10">
    <property type="entry name" value="Transferase(Phosphotransferase) domain 1"/>
    <property type="match status" value="1"/>
</dbReference>
<keyword evidence="5 12" id="KW-0418">Kinase</keyword>
<evidence type="ECO:0000313" key="12">
    <source>
        <dbReference type="EMBL" id="NEZ60127.1"/>
    </source>
</evidence>
<evidence type="ECO:0000256" key="2">
    <source>
        <dbReference type="ARBA" id="ARBA00022527"/>
    </source>
</evidence>
<dbReference type="PANTHER" id="PTHR24363">
    <property type="entry name" value="SERINE/THREONINE PROTEIN KINASE"/>
    <property type="match status" value="1"/>
</dbReference>
<dbReference type="InterPro" id="IPR011009">
    <property type="entry name" value="Kinase-like_dom_sf"/>
</dbReference>
<dbReference type="PROSITE" id="PS00107">
    <property type="entry name" value="PROTEIN_KINASE_ATP"/>
    <property type="match status" value="1"/>
</dbReference>
<gene>
    <name evidence="12" type="ORF">DXZ20_31675</name>
</gene>
<dbReference type="Pfam" id="PF00069">
    <property type="entry name" value="Pkinase"/>
    <property type="match status" value="1"/>
</dbReference>
<evidence type="ECO:0000256" key="1">
    <source>
        <dbReference type="ARBA" id="ARBA00012513"/>
    </source>
</evidence>
<dbReference type="CDD" id="cd14014">
    <property type="entry name" value="STKc_PknB_like"/>
    <property type="match status" value="1"/>
</dbReference>
<reference evidence="12 13" key="1">
    <citation type="journal article" date="2020" name="Microb. Ecol.">
        <title>Ecogenomics of the Marine Benthic Filamentous Cyanobacterium Adonisia.</title>
        <authorList>
            <person name="Walter J.M."/>
            <person name="Coutinho F.H."/>
            <person name="Leomil L."/>
            <person name="Hargreaves P.I."/>
            <person name="Campeao M.E."/>
            <person name="Vieira V.V."/>
            <person name="Silva B.S."/>
            <person name="Fistarol G.O."/>
            <person name="Salomon P.S."/>
            <person name="Sawabe T."/>
            <person name="Mino S."/>
            <person name="Hosokawa M."/>
            <person name="Miyashita H."/>
            <person name="Maruyama F."/>
            <person name="van Verk M.C."/>
            <person name="Dutilh B.E."/>
            <person name="Thompson C.C."/>
            <person name="Thompson F.L."/>
        </authorList>
    </citation>
    <scope>NUCLEOTIDE SEQUENCE [LARGE SCALE GENOMIC DNA]</scope>
    <source>
        <strain evidence="12 13">CCMR0081</strain>
    </source>
</reference>
<keyword evidence="4 9" id="KW-0547">Nucleotide-binding</keyword>
<keyword evidence="2 12" id="KW-0723">Serine/threonine-protein kinase</keyword>
<organism evidence="12 13">
    <name type="scientific">Adonisia turfae CCMR0081</name>
    <dbReference type="NCBI Taxonomy" id="2292702"/>
    <lineage>
        <taxon>Bacteria</taxon>
        <taxon>Bacillati</taxon>
        <taxon>Cyanobacteriota</taxon>
        <taxon>Adonisia</taxon>
        <taxon>Adonisia turfae</taxon>
    </lineage>
</organism>
<dbReference type="EC" id="2.7.11.1" evidence="1"/>
<evidence type="ECO:0000256" key="8">
    <source>
        <dbReference type="ARBA" id="ARBA00048679"/>
    </source>
</evidence>
<dbReference type="Gene3D" id="3.30.200.20">
    <property type="entry name" value="Phosphorylase Kinase, domain 1"/>
    <property type="match status" value="1"/>
</dbReference>
<keyword evidence="13" id="KW-1185">Reference proteome</keyword>
<feature type="domain" description="Protein kinase" evidence="11">
    <location>
        <begin position="21"/>
        <end position="281"/>
    </location>
</feature>
<dbReference type="PROSITE" id="PS50011">
    <property type="entry name" value="PROTEIN_KINASE_DOM"/>
    <property type="match status" value="1"/>
</dbReference>
<evidence type="ECO:0000256" key="7">
    <source>
        <dbReference type="ARBA" id="ARBA00047899"/>
    </source>
</evidence>
<feature type="compositionally biased region" description="Low complexity" evidence="10">
    <location>
        <begin position="292"/>
        <end position="302"/>
    </location>
</feature>